<dbReference type="InterPro" id="IPR023459">
    <property type="entry name" value="Tscrpt_elong_fac_GreA/B_fam"/>
</dbReference>
<feature type="domain" description="Transcription elongation factor GreA/GreB C-terminal" evidence="1">
    <location>
        <begin position="68"/>
        <end position="141"/>
    </location>
</feature>
<sequence>MSHSLLHQDVKLQLVSQLVYFDEEKTRFLDHYFPDHGRERNKVEQVLFVYSSVLEKIVNDFNETTLHSSVIIGSRVKLRYLDDDYEESYTIVFPQQTDAGQNRISFLSPIGMQLLMTKKGETYGLIVPSGEIKVKIEEVAYDNCGQI</sequence>
<organism evidence="2 3">
    <name type="scientific">Paenibacillus nasutitermitis</name>
    <dbReference type="NCBI Taxonomy" id="1652958"/>
    <lineage>
        <taxon>Bacteria</taxon>
        <taxon>Bacillati</taxon>
        <taxon>Bacillota</taxon>
        <taxon>Bacilli</taxon>
        <taxon>Bacillales</taxon>
        <taxon>Paenibacillaceae</taxon>
        <taxon>Paenibacillus</taxon>
    </lineage>
</organism>
<comment type="caution">
    <text evidence="2">The sequence shown here is derived from an EMBL/GenBank/DDBJ whole genome shotgun (WGS) entry which is preliminary data.</text>
</comment>
<evidence type="ECO:0000259" key="1">
    <source>
        <dbReference type="Pfam" id="PF01272"/>
    </source>
</evidence>
<dbReference type="PANTHER" id="PTHR30437">
    <property type="entry name" value="TRANSCRIPTION ELONGATION FACTOR GREA"/>
    <property type="match status" value="1"/>
</dbReference>
<protein>
    <recommendedName>
        <fullName evidence="1">Transcription elongation factor GreA/GreB C-terminal domain-containing protein</fullName>
    </recommendedName>
</protein>
<dbReference type="EMBL" id="BMHP01000009">
    <property type="protein sequence ID" value="GGD97962.1"/>
    <property type="molecule type" value="Genomic_DNA"/>
</dbReference>
<dbReference type="GO" id="GO:0006354">
    <property type="term" value="P:DNA-templated transcription elongation"/>
    <property type="evidence" value="ECO:0007669"/>
    <property type="project" value="TreeGrafter"/>
</dbReference>
<name>A0A917E3M0_9BACL</name>
<dbReference type="GO" id="GO:0070063">
    <property type="term" value="F:RNA polymerase binding"/>
    <property type="evidence" value="ECO:0007669"/>
    <property type="project" value="InterPro"/>
</dbReference>
<evidence type="ECO:0000313" key="3">
    <source>
        <dbReference type="Proteomes" id="UP000612456"/>
    </source>
</evidence>
<dbReference type="GO" id="GO:0003677">
    <property type="term" value="F:DNA binding"/>
    <property type="evidence" value="ECO:0007669"/>
    <property type="project" value="InterPro"/>
</dbReference>
<dbReference type="AlphaFoldDB" id="A0A917E3M0"/>
<dbReference type="Proteomes" id="UP000612456">
    <property type="component" value="Unassembled WGS sequence"/>
</dbReference>
<dbReference type="Gene3D" id="3.10.50.30">
    <property type="entry name" value="Transcription elongation factor, GreA/GreB, C-terminal domain"/>
    <property type="match status" value="1"/>
</dbReference>
<keyword evidence="3" id="KW-1185">Reference proteome</keyword>
<dbReference type="PANTHER" id="PTHR30437:SF5">
    <property type="entry name" value="REGULATOR OF NUCLEOSIDE DIPHOSPHATE KINASE"/>
    <property type="match status" value="1"/>
</dbReference>
<dbReference type="SUPFAM" id="SSF54534">
    <property type="entry name" value="FKBP-like"/>
    <property type="match status" value="1"/>
</dbReference>
<evidence type="ECO:0000313" key="2">
    <source>
        <dbReference type="EMBL" id="GGD97962.1"/>
    </source>
</evidence>
<proteinExistence type="predicted"/>
<dbReference type="RefSeq" id="WP_188999431.1">
    <property type="nucleotide sequence ID" value="NZ_BMHP01000009.1"/>
</dbReference>
<dbReference type="InterPro" id="IPR036953">
    <property type="entry name" value="GreA/GreB_C_sf"/>
</dbReference>
<dbReference type="GO" id="GO:0032784">
    <property type="term" value="P:regulation of DNA-templated transcription elongation"/>
    <property type="evidence" value="ECO:0007669"/>
    <property type="project" value="InterPro"/>
</dbReference>
<gene>
    <name evidence="2" type="ORF">GCM10010911_65950</name>
</gene>
<dbReference type="InterPro" id="IPR001437">
    <property type="entry name" value="Tscrpt_elong_fac_GreA/B_C"/>
</dbReference>
<dbReference type="Pfam" id="PF01272">
    <property type="entry name" value="GreA_GreB"/>
    <property type="match status" value="1"/>
</dbReference>
<reference evidence="2" key="2">
    <citation type="submission" date="2020-09" db="EMBL/GenBank/DDBJ databases">
        <authorList>
            <person name="Sun Q."/>
            <person name="Zhou Y."/>
        </authorList>
    </citation>
    <scope>NUCLEOTIDE SEQUENCE</scope>
    <source>
        <strain evidence="2">CGMCC 1.15178</strain>
    </source>
</reference>
<accession>A0A917E3M0</accession>
<reference evidence="2" key="1">
    <citation type="journal article" date="2014" name="Int. J. Syst. Evol. Microbiol.">
        <title>Complete genome sequence of Corynebacterium casei LMG S-19264T (=DSM 44701T), isolated from a smear-ripened cheese.</title>
        <authorList>
            <consortium name="US DOE Joint Genome Institute (JGI-PGF)"/>
            <person name="Walter F."/>
            <person name="Albersmeier A."/>
            <person name="Kalinowski J."/>
            <person name="Ruckert C."/>
        </authorList>
    </citation>
    <scope>NUCLEOTIDE SEQUENCE</scope>
    <source>
        <strain evidence="2">CGMCC 1.15178</strain>
    </source>
</reference>